<evidence type="ECO:0000313" key="3">
    <source>
        <dbReference type="Proteomes" id="UP000074561"/>
    </source>
</evidence>
<evidence type="ECO:0000256" key="1">
    <source>
        <dbReference type="SAM" id="MobiDB-lite"/>
    </source>
</evidence>
<dbReference type="STRING" id="279113.CPter91_0270"/>
<dbReference type="PATRIC" id="fig|279113.9.peg.276"/>
<reference evidence="2 3" key="1">
    <citation type="submission" date="2015-11" db="EMBL/GenBank/DDBJ databases">
        <title>Exploring the genomic traits of fungus-feeding bacterial genus Collimonas.</title>
        <authorList>
            <person name="Song C."/>
            <person name="Schmidt R."/>
            <person name="de Jager V."/>
            <person name="Krzyzanowska D."/>
            <person name="Jongedijk E."/>
            <person name="Cankar K."/>
            <person name="Beekwilder J."/>
            <person name="van Veen A."/>
            <person name="de Boer W."/>
            <person name="van Veen J.A."/>
            <person name="Garbeva P."/>
        </authorList>
    </citation>
    <scope>NUCLEOTIDE SEQUENCE [LARGE SCALE GENOMIC DNA]</scope>
    <source>
        <strain evidence="2 3">Ter91</strain>
    </source>
</reference>
<feature type="region of interest" description="Disordered" evidence="1">
    <location>
        <begin position="1"/>
        <end position="29"/>
    </location>
</feature>
<dbReference type="AlphaFoldDB" id="A0A127PY19"/>
<dbReference type="Proteomes" id="UP000074561">
    <property type="component" value="Chromosome"/>
</dbReference>
<gene>
    <name evidence="2" type="ORF">CPter91_0270</name>
</gene>
<evidence type="ECO:0000313" key="2">
    <source>
        <dbReference type="EMBL" id="AMP02669.1"/>
    </source>
</evidence>
<proteinExistence type="predicted"/>
<dbReference type="KEGG" id="cpra:CPter91_0270"/>
<organism evidence="2 3">
    <name type="scientific">Collimonas pratensis</name>
    <dbReference type="NCBI Taxonomy" id="279113"/>
    <lineage>
        <taxon>Bacteria</taxon>
        <taxon>Pseudomonadati</taxon>
        <taxon>Pseudomonadota</taxon>
        <taxon>Betaproteobacteria</taxon>
        <taxon>Burkholderiales</taxon>
        <taxon>Oxalobacteraceae</taxon>
        <taxon>Collimonas</taxon>
    </lineage>
</organism>
<name>A0A127PY19_9BURK</name>
<sequence>MRTEKRGILASYAGHSRRTSRPCSSSQAVSATMMDGPGFLVGAI</sequence>
<dbReference type="EMBL" id="CP013234">
    <property type="protein sequence ID" value="AMP02669.1"/>
    <property type="molecule type" value="Genomic_DNA"/>
</dbReference>
<protein>
    <submittedName>
        <fullName evidence="2">Uncharacterized protein</fullName>
    </submittedName>
</protein>
<accession>A0A127PY19</accession>